<dbReference type="SMART" id="SM00248">
    <property type="entry name" value="ANK"/>
    <property type="match status" value="2"/>
</dbReference>
<name>A0A0F3MU36_RICFI</name>
<feature type="repeat" description="ANK" evidence="1">
    <location>
        <begin position="24"/>
        <end position="56"/>
    </location>
</feature>
<reference evidence="2 3" key="1">
    <citation type="submission" date="2015-01" db="EMBL/GenBank/DDBJ databases">
        <title>Genome Sequencing of Rickettsiales.</title>
        <authorList>
            <person name="Daugherty S.C."/>
            <person name="Su Q."/>
            <person name="Abolude K."/>
            <person name="Beier-Sexton M."/>
            <person name="Carlyon J.A."/>
            <person name="Carter R."/>
            <person name="Day N.P."/>
            <person name="Dumler S.J."/>
            <person name="Dyachenko V."/>
            <person name="Godinez A."/>
            <person name="Kurtti T.J."/>
            <person name="Lichay M."/>
            <person name="Mullins K.E."/>
            <person name="Ott S."/>
            <person name="Pappas-Brown V."/>
            <person name="Paris D.H."/>
            <person name="Patel P."/>
            <person name="Richards A.L."/>
            <person name="Sadzewicz L."/>
            <person name="Sears K."/>
            <person name="Seidman D."/>
            <person name="Sengamalay N."/>
            <person name="Stenos J."/>
            <person name="Tallon L.J."/>
            <person name="Vincent G."/>
            <person name="Fraser C.M."/>
            <person name="Munderloh U."/>
            <person name="Dunning-Hotopp J.C."/>
        </authorList>
    </citation>
    <scope>NUCLEOTIDE SEQUENCE [LARGE SCALE GENOMIC DNA]</scope>
    <source>
        <strain evidence="2 3">Pedreira</strain>
    </source>
</reference>
<dbReference type="SMR" id="A0A0F3MU36"/>
<keyword evidence="1" id="KW-0040">ANK repeat</keyword>
<dbReference type="Pfam" id="PF12796">
    <property type="entry name" value="Ank_2"/>
    <property type="match status" value="1"/>
</dbReference>
<evidence type="ECO:0000256" key="1">
    <source>
        <dbReference type="PROSITE-ProRule" id="PRU00023"/>
    </source>
</evidence>
<dbReference type="SUPFAM" id="SSF48403">
    <property type="entry name" value="Ankyrin repeat"/>
    <property type="match status" value="1"/>
</dbReference>
<dbReference type="RefSeq" id="WP_011271111.1">
    <property type="nucleotide sequence ID" value="NZ_LANQ01000001.1"/>
</dbReference>
<protein>
    <submittedName>
        <fullName evidence="2">Ankyrin repeat family protein</fullName>
    </submittedName>
</protein>
<dbReference type="PROSITE" id="PS50088">
    <property type="entry name" value="ANK_REPEAT"/>
    <property type="match status" value="1"/>
</dbReference>
<gene>
    <name evidence="2" type="ORF">RFEPED_1693</name>
</gene>
<comment type="caution">
    <text evidence="2">The sequence shown here is derived from an EMBL/GenBank/DDBJ whole genome shotgun (WGS) entry which is preliminary data.</text>
</comment>
<dbReference type="InterPro" id="IPR036770">
    <property type="entry name" value="Ankyrin_rpt-contain_sf"/>
</dbReference>
<sequence>MLAQDNIQINIEPVTTSSSGIPIYHYSPLATAASVGSVEIVEALLSKGADINFGSTPSFITAIKNGHLKICYLLKALGANTQINLPNGEKPLELYKDYLYKFYDELYEFKQTIQDRAGAYYGYDKNKPLNIKDLEIWYTKLVIWDFKAFSRKAHTMKEIEELSEYEQNLFPEITDSVNIIG</sequence>
<evidence type="ECO:0000313" key="2">
    <source>
        <dbReference type="EMBL" id="KJV59288.1"/>
    </source>
</evidence>
<dbReference type="AlphaFoldDB" id="A0A0F3MU36"/>
<dbReference type="EMBL" id="LANQ01000001">
    <property type="protein sequence ID" value="KJV59288.1"/>
    <property type="molecule type" value="Genomic_DNA"/>
</dbReference>
<organism evidence="2 3">
    <name type="scientific">Rickettsia felis str. Pedreira</name>
    <dbReference type="NCBI Taxonomy" id="1359196"/>
    <lineage>
        <taxon>Bacteria</taxon>
        <taxon>Pseudomonadati</taxon>
        <taxon>Pseudomonadota</taxon>
        <taxon>Alphaproteobacteria</taxon>
        <taxon>Rickettsiales</taxon>
        <taxon>Rickettsiaceae</taxon>
        <taxon>Rickettsieae</taxon>
        <taxon>Rickettsia</taxon>
        <taxon>spotted fever group</taxon>
    </lineage>
</organism>
<proteinExistence type="predicted"/>
<evidence type="ECO:0000313" key="3">
    <source>
        <dbReference type="Proteomes" id="UP000033475"/>
    </source>
</evidence>
<dbReference type="Proteomes" id="UP000033475">
    <property type="component" value="Unassembled WGS sequence"/>
</dbReference>
<dbReference type="InterPro" id="IPR002110">
    <property type="entry name" value="Ankyrin_rpt"/>
</dbReference>
<dbReference type="PROSITE" id="PS50297">
    <property type="entry name" value="ANK_REP_REGION"/>
    <property type="match status" value="1"/>
</dbReference>
<accession>A0A0F3MU36</accession>
<dbReference type="Gene3D" id="1.25.40.20">
    <property type="entry name" value="Ankyrin repeat-containing domain"/>
    <property type="match status" value="1"/>
</dbReference>
<dbReference type="PATRIC" id="fig|1359196.3.peg.1639"/>